<organism evidence="7 8">
    <name type="scientific">Cylicocyclus nassatus</name>
    <name type="common">Nematode worm</name>
    <dbReference type="NCBI Taxonomy" id="53992"/>
    <lineage>
        <taxon>Eukaryota</taxon>
        <taxon>Metazoa</taxon>
        <taxon>Ecdysozoa</taxon>
        <taxon>Nematoda</taxon>
        <taxon>Chromadorea</taxon>
        <taxon>Rhabditida</taxon>
        <taxon>Rhabditina</taxon>
        <taxon>Rhabditomorpha</taxon>
        <taxon>Strongyloidea</taxon>
        <taxon>Strongylidae</taxon>
        <taxon>Cylicocyclus</taxon>
    </lineage>
</organism>
<dbReference type="GO" id="GO:0004930">
    <property type="term" value="F:G protein-coupled receptor activity"/>
    <property type="evidence" value="ECO:0007669"/>
    <property type="project" value="InterPro"/>
</dbReference>
<dbReference type="PANTHER" id="PTHR23360:SF37">
    <property type="entry name" value="G-PROTEIN COUPLED RECEPTORS FAMILY 1 PROFILE DOMAIN-CONTAINING PROTEIN"/>
    <property type="match status" value="1"/>
</dbReference>
<accession>A0AA36GZR7</accession>
<sequence>MDEHVASFWINWNGFSNLVVMAVHFGVYALVMKKEKKQLELGRVVNETNEKQALISLMWLVTIFAFTWCTCMLSQAVVSWMPKSELTLFVESYAFIFGMMAYSANYYVYFARNRSYRVVFLEQLGCLLPSKFRNEAILRGVPQSFPTLHATSRKQSMPGPNFQPDNGMPRTTSAVIPRVQNSALARRKLSEEPRRERHPRFY</sequence>
<keyword evidence="2 6" id="KW-0812">Transmembrane</keyword>
<evidence type="ECO:0000256" key="3">
    <source>
        <dbReference type="ARBA" id="ARBA00022989"/>
    </source>
</evidence>
<evidence type="ECO:0000256" key="4">
    <source>
        <dbReference type="ARBA" id="ARBA00023136"/>
    </source>
</evidence>
<reference evidence="7" key="1">
    <citation type="submission" date="2023-07" db="EMBL/GenBank/DDBJ databases">
        <authorList>
            <consortium name="CYATHOMIX"/>
        </authorList>
    </citation>
    <scope>NUCLEOTIDE SEQUENCE</scope>
    <source>
        <strain evidence="7">N/A</strain>
    </source>
</reference>
<feature type="transmembrane region" description="Helical" evidence="6">
    <location>
        <begin position="12"/>
        <end position="32"/>
    </location>
</feature>
<keyword evidence="8" id="KW-1185">Reference proteome</keyword>
<dbReference type="AlphaFoldDB" id="A0AA36GZR7"/>
<dbReference type="PANTHER" id="PTHR23360">
    <property type="entry name" value="G-PROTEIN COUPLED RECEPTORS FAMILY 1 PROFILE DOMAIN-CONTAINING PROTEIN-RELATED"/>
    <property type="match status" value="1"/>
</dbReference>
<dbReference type="Gene3D" id="1.20.1070.10">
    <property type="entry name" value="Rhodopsin 7-helix transmembrane proteins"/>
    <property type="match status" value="1"/>
</dbReference>
<feature type="transmembrane region" description="Helical" evidence="6">
    <location>
        <begin position="92"/>
        <end position="110"/>
    </location>
</feature>
<keyword evidence="4 6" id="KW-0472">Membrane</keyword>
<dbReference type="SUPFAM" id="SSF81321">
    <property type="entry name" value="Family A G protein-coupled receptor-like"/>
    <property type="match status" value="1"/>
</dbReference>
<comment type="subcellular location">
    <subcellularLocation>
        <location evidence="1">Membrane</location>
    </subcellularLocation>
</comment>
<dbReference type="InterPro" id="IPR047130">
    <property type="entry name" value="7TM_GPCR_Srsx_nematod"/>
</dbReference>
<keyword evidence="3 6" id="KW-1133">Transmembrane helix</keyword>
<proteinExistence type="predicted"/>
<dbReference type="SMART" id="SM01381">
    <property type="entry name" value="7TM_GPCR_Srsx"/>
    <property type="match status" value="1"/>
</dbReference>
<feature type="region of interest" description="Disordered" evidence="5">
    <location>
        <begin position="150"/>
        <end position="171"/>
    </location>
</feature>
<evidence type="ECO:0000256" key="2">
    <source>
        <dbReference type="ARBA" id="ARBA00022692"/>
    </source>
</evidence>
<dbReference type="GO" id="GO:0016020">
    <property type="term" value="C:membrane"/>
    <property type="evidence" value="ECO:0007669"/>
    <property type="project" value="UniProtKB-SubCell"/>
</dbReference>
<evidence type="ECO:0000256" key="6">
    <source>
        <dbReference type="SAM" id="Phobius"/>
    </source>
</evidence>
<dbReference type="InterPro" id="IPR000276">
    <property type="entry name" value="GPCR_Rhodpsn"/>
</dbReference>
<evidence type="ECO:0000313" key="7">
    <source>
        <dbReference type="EMBL" id="CAJ0601348.1"/>
    </source>
</evidence>
<protein>
    <submittedName>
        <fullName evidence="7">Uncharacterized protein</fullName>
    </submittedName>
</protein>
<dbReference type="InterPro" id="IPR019424">
    <property type="entry name" value="7TM_GPCR_Srsx"/>
</dbReference>
<dbReference type="Pfam" id="PF10320">
    <property type="entry name" value="7TM_GPCR_Srsx"/>
    <property type="match status" value="1"/>
</dbReference>
<comment type="caution">
    <text evidence="7">The sequence shown here is derived from an EMBL/GenBank/DDBJ whole genome shotgun (WGS) entry which is preliminary data.</text>
</comment>
<evidence type="ECO:0000313" key="8">
    <source>
        <dbReference type="Proteomes" id="UP001176961"/>
    </source>
</evidence>
<gene>
    <name evidence="7" type="ORF">CYNAS_LOCUS13331</name>
</gene>
<evidence type="ECO:0000256" key="5">
    <source>
        <dbReference type="SAM" id="MobiDB-lite"/>
    </source>
</evidence>
<name>A0AA36GZR7_CYLNA</name>
<dbReference type="Proteomes" id="UP001176961">
    <property type="component" value="Unassembled WGS sequence"/>
</dbReference>
<dbReference type="EMBL" id="CATQJL010000305">
    <property type="protein sequence ID" value="CAJ0601348.1"/>
    <property type="molecule type" value="Genomic_DNA"/>
</dbReference>
<feature type="transmembrane region" description="Helical" evidence="6">
    <location>
        <begin position="53"/>
        <end position="80"/>
    </location>
</feature>
<evidence type="ECO:0000256" key="1">
    <source>
        <dbReference type="ARBA" id="ARBA00004370"/>
    </source>
</evidence>